<keyword evidence="3" id="KW-1185">Reference proteome</keyword>
<accession>A0A0F7CL27</accession>
<dbReference type="STRING" id="1550241.MA03_04450"/>
<dbReference type="PRINTS" id="PR01713">
    <property type="entry name" value="NUCEPIMERASE"/>
</dbReference>
<dbReference type="GeneID" id="25401455"/>
<feature type="domain" description="NAD-dependent epimerase/dehydratase" evidence="1">
    <location>
        <begin position="3"/>
        <end position="235"/>
    </location>
</feature>
<dbReference type="PANTHER" id="PTHR43245">
    <property type="entry name" value="BIFUNCTIONAL POLYMYXIN RESISTANCE PROTEIN ARNA"/>
    <property type="match status" value="1"/>
</dbReference>
<dbReference type="KEGG" id="thf:MA03_04450"/>
<dbReference type="EMBL" id="CP009961">
    <property type="protein sequence ID" value="AKG38681.1"/>
    <property type="molecule type" value="Genomic_DNA"/>
</dbReference>
<dbReference type="InterPro" id="IPR001509">
    <property type="entry name" value="Epimerase_deHydtase"/>
</dbReference>
<dbReference type="PANTHER" id="PTHR43245:SF13">
    <property type="entry name" value="UDP-D-APIOSE_UDP-D-XYLOSE SYNTHASE 2"/>
    <property type="match status" value="1"/>
</dbReference>
<sequence length="312" mass="34119">MQVLITGGAGFIGHNVALILKGKGYDVIVLDSLERSTTFALQRLSSSDVPLIRGDIRNVALLKKLVSKGDIVVHAAAYISVEESMKNPEVYIDNNVMGSLAVAKVCLEAGASMIYISSAAVYGEPVKLPIDEAHPTKPISPYGLSKLFGEQILELLARQGLRYTVLRLFNVYGPGQSSAYAGVISRFIEQALESQRLIIYGDGLQTRDFVHVYDVAQAVELALEKEAYGEKFNIAYGKPVSILELAQLIKKLTCPDCRVEHYPPRPGDIRYSYADITKAKSVLGYQPTIDLEKGISELIRLKSNGQNSNNAL</sequence>
<dbReference type="HOGENOM" id="CLU_007383_1_7_2"/>
<reference evidence="2 3" key="1">
    <citation type="journal article" date="2015" name="Stand. Genomic Sci.">
        <title>Complete genome sequence of and proposal of Thermofilum uzonense sp. nov. a novel hyperthermophilic crenarchaeon and emended description of the genus Thermofilum.</title>
        <authorList>
            <person name="Toshchakov S.V."/>
            <person name="Korzhenkov A.A."/>
            <person name="Samarov N.I."/>
            <person name="Mazunin I.O."/>
            <person name="Mozhey O.I."/>
            <person name="Shmyr I.S."/>
            <person name="Derbikova K.S."/>
            <person name="Taranov E.A."/>
            <person name="Dominova I.N."/>
            <person name="Bonch-Osmolovskaya E.A."/>
            <person name="Patrushev M.V."/>
            <person name="Podosokorskaya O.A."/>
            <person name="Kublanov I.V."/>
        </authorList>
    </citation>
    <scope>NUCLEOTIDE SEQUENCE [LARGE SCALE GENOMIC DNA]</scope>
    <source>
        <strain evidence="2 3">1807-2</strain>
    </source>
</reference>
<evidence type="ECO:0000313" key="3">
    <source>
        <dbReference type="Proteomes" id="UP000067434"/>
    </source>
</evidence>
<dbReference type="Gene3D" id="3.40.50.720">
    <property type="entry name" value="NAD(P)-binding Rossmann-like Domain"/>
    <property type="match status" value="1"/>
</dbReference>
<dbReference type="PATRIC" id="fig|1550241.5.peg.944"/>
<evidence type="ECO:0000259" key="1">
    <source>
        <dbReference type="Pfam" id="PF01370"/>
    </source>
</evidence>
<organism evidence="2 3">
    <name type="scientific">Infirmifilum uzonense</name>
    <dbReference type="NCBI Taxonomy" id="1550241"/>
    <lineage>
        <taxon>Archaea</taxon>
        <taxon>Thermoproteota</taxon>
        <taxon>Thermoprotei</taxon>
        <taxon>Thermofilales</taxon>
        <taxon>Thermofilaceae</taxon>
        <taxon>Infirmifilum</taxon>
    </lineage>
</organism>
<protein>
    <submittedName>
        <fullName evidence="2">Epimerase</fullName>
    </submittedName>
</protein>
<dbReference type="RefSeq" id="WP_052884122.1">
    <property type="nucleotide sequence ID" value="NZ_CP009961.1"/>
</dbReference>
<name>A0A0F7CL27_9CREN</name>
<gene>
    <name evidence="2" type="ORF">MA03_04450</name>
</gene>
<proteinExistence type="predicted"/>
<dbReference type="AlphaFoldDB" id="A0A0F7CL27"/>
<dbReference type="OrthoDB" id="4907at2157"/>
<dbReference type="InterPro" id="IPR036291">
    <property type="entry name" value="NAD(P)-bd_dom_sf"/>
</dbReference>
<dbReference type="SUPFAM" id="SSF51735">
    <property type="entry name" value="NAD(P)-binding Rossmann-fold domains"/>
    <property type="match status" value="1"/>
</dbReference>
<dbReference type="InterPro" id="IPR050177">
    <property type="entry name" value="Lipid_A_modif_metabolic_enz"/>
</dbReference>
<dbReference type="Proteomes" id="UP000067434">
    <property type="component" value="Chromosome"/>
</dbReference>
<evidence type="ECO:0000313" key="2">
    <source>
        <dbReference type="EMBL" id="AKG38681.1"/>
    </source>
</evidence>
<dbReference type="Pfam" id="PF01370">
    <property type="entry name" value="Epimerase"/>
    <property type="match status" value="1"/>
</dbReference>